<dbReference type="PANTHER" id="PTHR24186">
    <property type="entry name" value="PROTEIN PHOSPHATASE 1 REGULATORY SUBUNIT"/>
    <property type="match status" value="1"/>
</dbReference>
<evidence type="ECO:0000256" key="4">
    <source>
        <dbReference type="ARBA" id="ARBA00022989"/>
    </source>
</evidence>
<dbReference type="InterPro" id="IPR036770">
    <property type="entry name" value="Ankyrin_rpt-contain_sf"/>
</dbReference>
<gene>
    <name evidence="9" type="ORF">R1sor_022494</name>
</gene>
<evidence type="ECO:0000256" key="2">
    <source>
        <dbReference type="ARBA" id="ARBA00022692"/>
    </source>
</evidence>
<evidence type="ECO:0000256" key="1">
    <source>
        <dbReference type="ARBA" id="ARBA00004141"/>
    </source>
</evidence>
<dbReference type="Gene3D" id="1.25.40.20">
    <property type="entry name" value="Ankyrin repeat-containing domain"/>
    <property type="match status" value="1"/>
</dbReference>
<evidence type="ECO:0000256" key="6">
    <source>
        <dbReference type="ARBA" id="ARBA00023136"/>
    </source>
</evidence>
<reference evidence="9 10" key="1">
    <citation type="submission" date="2024-09" db="EMBL/GenBank/DDBJ databases">
        <title>Chromosome-scale assembly of Riccia sorocarpa.</title>
        <authorList>
            <person name="Paukszto L."/>
        </authorList>
    </citation>
    <scope>NUCLEOTIDE SEQUENCE [LARGE SCALE GENOMIC DNA]</scope>
    <source>
        <strain evidence="9">LP-2024</strain>
        <tissue evidence="9">Aerial parts of the thallus</tissue>
    </source>
</reference>
<protein>
    <recommendedName>
        <fullName evidence="8">PGG domain-containing protein</fullName>
    </recommendedName>
</protein>
<evidence type="ECO:0000313" key="9">
    <source>
        <dbReference type="EMBL" id="KAL3679538.1"/>
    </source>
</evidence>
<keyword evidence="6 7" id="KW-0472">Membrane</keyword>
<keyword evidence="5" id="KW-0040">ANK repeat</keyword>
<keyword evidence="3" id="KW-0677">Repeat</keyword>
<comment type="caution">
    <text evidence="9">The sequence shown here is derived from an EMBL/GenBank/DDBJ whole genome shotgun (WGS) entry which is preliminary data.</text>
</comment>
<dbReference type="GO" id="GO:0016020">
    <property type="term" value="C:membrane"/>
    <property type="evidence" value="ECO:0007669"/>
    <property type="project" value="UniProtKB-SubCell"/>
</dbReference>
<keyword evidence="4 7" id="KW-1133">Transmembrane helix</keyword>
<evidence type="ECO:0000256" key="3">
    <source>
        <dbReference type="ARBA" id="ARBA00022737"/>
    </source>
</evidence>
<sequence length="587" mass="66016">MVIQICSVGYMHPDIHLQSLELTMEYVTLVQGEEEIYCMVVSCEGRAAVPPQDSTKQLQRKMTRYLGDYSGRTAIHLLLALRSPCGNSGYGRFSFSELFEHQPKWNPVERESWEYEGWKCQINLRSVHLANGSDYFPDDQSLSLDYPENAEVLGIGVLLRLDSIICTSPHLGNTARGEWFEAMISFMKRDMKHIYLLYRCRVIAGLATLGLDHALALYVRMRRTALVQMAVKYNCCFDPARIESPIPNEGFSDISLLESYAAVYVAASTADPEMLRILLESGRFDTHFVDEEGNTLLHAAVECKDHESTPVMLLDYAKIPDERFKKLDEREQSSAKDQQKEKQRLLESRRQGCVNLLLQEGLDIWQKNNSGTIPDPGPNASPDYNLWWYQEQRRETQDKKASFSAAATAISVTAALAATASYVGPLQPPLGYSSEDVDQIAKVQAGILPVRVFFVCNTVAFYLAVAAVVLSLTPSLPMPHESTREELKRIRRSVTWSLILLIVALISILSAFASASLVVIPNGERWNHGGLTASPIVVAYRSKLFSCKLREGSHLRIIVLDYSSDWATDLESVHRACVGKHHHEYFL</sequence>
<organism evidence="9 10">
    <name type="scientific">Riccia sorocarpa</name>
    <dbReference type="NCBI Taxonomy" id="122646"/>
    <lineage>
        <taxon>Eukaryota</taxon>
        <taxon>Viridiplantae</taxon>
        <taxon>Streptophyta</taxon>
        <taxon>Embryophyta</taxon>
        <taxon>Marchantiophyta</taxon>
        <taxon>Marchantiopsida</taxon>
        <taxon>Marchantiidae</taxon>
        <taxon>Marchantiales</taxon>
        <taxon>Ricciaceae</taxon>
        <taxon>Riccia</taxon>
    </lineage>
</organism>
<evidence type="ECO:0000256" key="5">
    <source>
        <dbReference type="ARBA" id="ARBA00023043"/>
    </source>
</evidence>
<feature type="transmembrane region" description="Helical" evidence="7">
    <location>
        <begin position="452"/>
        <end position="473"/>
    </location>
</feature>
<dbReference type="Proteomes" id="UP001633002">
    <property type="component" value="Unassembled WGS sequence"/>
</dbReference>
<dbReference type="InterPro" id="IPR026961">
    <property type="entry name" value="PGG_dom"/>
</dbReference>
<comment type="subcellular location">
    <subcellularLocation>
        <location evidence="1">Membrane</location>
        <topology evidence="1">Multi-pass membrane protein</topology>
    </subcellularLocation>
</comment>
<name>A0ABD3GKQ4_9MARC</name>
<feature type="transmembrane region" description="Helical" evidence="7">
    <location>
        <begin position="196"/>
        <end position="219"/>
    </location>
</feature>
<feature type="transmembrane region" description="Helical" evidence="7">
    <location>
        <begin position="494"/>
        <end position="520"/>
    </location>
</feature>
<evidence type="ECO:0000256" key="7">
    <source>
        <dbReference type="SAM" id="Phobius"/>
    </source>
</evidence>
<keyword evidence="2 7" id="KW-0812">Transmembrane</keyword>
<evidence type="ECO:0000313" key="10">
    <source>
        <dbReference type="Proteomes" id="UP001633002"/>
    </source>
</evidence>
<dbReference type="Pfam" id="PF13962">
    <property type="entry name" value="PGG"/>
    <property type="match status" value="1"/>
</dbReference>
<dbReference type="SUPFAM" id="SSF48403">
    <property type="entry name" value="Ankyrin repeat"/>
    <property type="match status" value="1"/>
</dbReference>
<dbReference type="AlphaFoldDB" id="A0ABD3GKQ4"/>
<feature type="transmembrane region" description="Helical" evidence="7">
    <location>
        <begin position="403"/>
        <end position="423"/>
    </location>
</feature>
<dbReference type="PANTHER" id="PTHR24186:SF38">
    <property type="entry name" value="ANKYRIN REPEAT FAMILY PROTEIN"/>
    <property type="match status" value="1"/>
</dbReference>
<evidence type="ECO:0000259" key="8">
    <source>
        <dbReference type="Pfam" id="PF13962"/>
    </source>
</evidence>
<accession>A0ABD3GKQ4</accession>
<keyword evidence="10" id="KW-1185">Reference proteome</keyword>
<proteinExistence type="predicted"/>
<dbReference type="EMBL" id="JBJQOH010000007">
    <property type="protein sequence ID" value="KAL3679538.1"/>
    <property type="molecule type" value="Genomic_DNA"/>
</dbReference>
<feature type="domain" description="PGG" evidence="8">
    <location>
        <begin position="404"/>
        <end position="518"/>
    </location>
</feature>